<dbReference type="AlphaFoldDB" id="A0A218X588"/>
<reference evidence="3 5" key="3">
    <citation type="submission" date="2017-11" db="EMBL/GenBank/DDBJ databases">
        <title>De-novo sequencing of pomegranate (Punica granatum L.) genome.</title>
        <authorList>
            <person name="Akparov Z."/>
            <person name="Amiraslanov A."/>
            <person name="Hajiyeva S."/>
            <person name="Abbasov M."/>
            <person name="Kaur K."/>
            <person name="Hamwieh A."/>
            <person name="Solovyev V."/>
            <person name="Salamov A."/>
            <person name="Braich B."/>
            <person name="Kosarev P."/>
            <person name="Mahmoud A."/>
            <person name="Hajiyev E."/>
            <person name="Babayeva S."/>
            <person name="Izzatullayeva V."/>
            <person name="Mammadov A."/>
            <person name="Mammadov A."/>
            <person name="Sharifova S."/>
            <person name="Ojaghi J."/>
            <person name="Eynullazada K."/>
            <person name="Bayramov B."/>
            <person name="Abdulazimova A."/>
            <person name="Shahmuradov I."/>
        </authorList>
    </citation>
    <scope>NUCLEOTIDE SEQUENCE [LARGE SCALE GENOMIC DNA]</scope>
    <source>
        <strain evidence="3">AG2017</strain>
        <strain evidence="5">cv. AG2017</strain>
        <tissue evidence="3">Leaf</tissue>
    </source>
</reference>
<comment type="caution">
    <text evidence="2">The sequence shown here is derived from an EMBL/GenBank/DDBJ whole genome shotgun (WGS) entry which is preliminary data.</text>
</comment>
<dbReference type="Gene3D" id="3.40.50.300">
    <property type="entry name" value="P-loop containing nucleotide triphosphate hydrolases"/>
    <property type="match status" value="1"/>
</dbReference>
<dbReference type="InterPro" id="IPR027417">
    <property type="entry name" value="P-loop_NTPase"/>
</dbReference>
<dbReference type="Proteomes" id="UP000233551">
    <property type="component" value="Unassembled WGS sequence"/>
</dbReference>
<dbReference type="STRING" id="22663.A0A218X588"/>
<keyword evidence="1" id="KW-0812">Transmembrane</keyword>
<evidence type="ECO:0000313" key="5">
    <source>
        <dbReference type="Proteomes" id="UP000233551"/>
    </source>
</evidence>
<name>A0A218X588_PUNGR</name>
<dbReference type="EMBL" id="PGOL01000246">
    <property type="protein sequence ID" value="PKI73937.1"/>
    <property type="molecule type" value="Genomic_DNA"/>
</dbReference>
<keyword evidence="1" id="KW-0472">Membrane</keyword>
<keyword evidence="5" id="KW-1185">Reference proteome</keyword>
<keyword evidence="1" id="KW-1133">Transmembrane helix</keyword>
<dbReference type="Proteomes" id="UP000197138">
    <property type="component" value="Unassembled WGS sequence"/>
</dbReference>
<evidence type="ECO:0008006" key="6">
    <source>
        <dbReference type="Google" id="ProtNLM"/>
    </source>
</evidence>
<evidence type="ECO:0000313" key="3">
    <source>
        <dbReference type="EMBL" id="PKI73937.1"/>
    </source>
</evidence>
<dbReference type="GeneID" id="116187534"/>
<dbReference type="PANTHER" id="PTHR14241">
    <property type="entry name" value="INTERFERON-INDUCED PROTEIN 44"/>
    <property type="match status" value="1"/>
</dbReference>
<dbReference type="SUPFAM" id="SSF52540">
    <property type="entry name" value="P-loop containing nucleoside triphosphate hydrolases"/>
    <property type="match status" value="1"/>
</dbReference>
<accession>A0A218X588</accession>
<sequence>MKSQLPLSSDEDEDYGRLSAASGAAYCWWRSTAAFDEYCMNENKQLPSITGLTRQVRLLRELERLALVVAGDGLDELRQKLFAYRVGDFWIPAGGIPREEMDIPAANTVLLTGFTGSGKSSLVNLMYSVLGRAGLIPFAQTSSGKSSENTTMFLQEHNVLRSVRSGFCVYDSRGFNYDNVSEGLDELSGWMSEGVHHNQPCVRPGDQGPAEEDSESFMSTSSSKYVVRRVNCVLVIVNIAEVYQAMKGGDLKPLMATKELFCFPPLRVCGEYPILITTHGDMLLPKERLEARLKITEILGISEATGMYDIVCLTEYGFLAEESDPVTAFALAETVYRALLISDRTHVPRRSPRDWALMVISWLLCFFGAIFSLLAEFCSKLGRRRCFRI</sequence>
<proteinExistence type="predicted"/>
<evidence type="ECO:0000256" key="1">
    <source>
        <dbReference type="SAM" id="Phobius"/>
    </source>
</evidence>
<protein>
    <recommendedName>
        <fullName evidence="6">G domain-containing protein</fullName>
    </recommendedName>
</protein>
<dbReference type="EMBL" id="MTKT01002370">
    <property type="protein sequence ID" value="OWM80083.1"/>
    <property type="molecule type" value="Genomic_DNA"/>
</dbReference>
<dbReference type="PANTHER" id="PTHR14241:SF24">
    <property type="entry name" value="G DOMAIN-CONTAINING PROTEIN"/>
    <property type="match status" value="1"/>
</dbReference>
<organism evidence="2 4">
    <name type="scientific">Punica granatum</name>
    <name type="common">Pomegranate</name>
    <dbReference type="NCBI Taxonomy" id="22663"/>
    <lineage>
        <taxon>Eukaryota</taxon>
        <taxon>Viridiplantae</taxon>
        <taxon>Streptophyta</taxon>
        <taxon>Embryophyta</taxon>
        <taxon>Tracheophyta</taxon>
        <taxon>Spermatophyta</taxon>
        <taxon>Magnoliopsida</taxon>
        <taxon>eudicotyledons</taxon>
        <taxon>Gunneridae</taxon>
        <taxon>Pentapetalae</taxon>
        <taxon>rosids</taxon>
        <taxon>malvids</taxon>
        <taxon>Myrtales</taxon>
        <taxon>Lythraceae</taxon>
        <taxon>Punica</taxon>
    </lineage>
</organism>
<feature type="transmembrane region" description="Helical" evidence="1">
    <location>
        <begin position="355"/>
        <end position="375"/>
    </location>
</feature>
<reference evidence="2" key="2">
    <citation type="submission" date="2017-06" db="EMBL/GenBank/DDBJ databases">
        <title>The pomegranate genome and the genomics of punicalagin biosynthesis.</title>
        <authorList>
            <person name="Xu C."/>
        </authorList>
    </citation>
    <scope>NUCLEOTIDE SEQUENCE [LARGE SCALE GENOMIC DNA]</scope>
    <source>
        <tissue evidence="2">Fresh leaf</tissue>
    </source>
</reference>
<gene>
    <name evidence="2" type="ORF">CDL15_Pgr010061</name>
    <name evidence="3" type="ORF">CRG98_005662</name>
</gene>
<dbReference type="OrthoDB" id="740966at2759"/>
<evidence type="ECO:0000313" key="4">
    <source>
        <dbReference type="Proteomes" id="UP000197138"/>
    </source>
</evidence>
<evidence type="ECO:0000313" key="2">
    <source>
        <dbReference type="EMBL" id="OWM80083.1"/>
    </source>
</evidence>
<reference evidence="4" key="1">
    <citation type="journal article" date="2017" name="Plant J.">
        <title>The pomegranate (Punica granatum L.) genome and the genomics of punicalagin biosynthesis.</title>
        <authorList>
            <person name="Qin G."/>
            <person name="Xu C."/>
            <person name="Ming R."/>
            <person name="Tang H."/>
            <person name="Guyot R."/>
            <person name="Kramer E.M."/>
            <person name="Hu Y."/>
            <person name="Yi X."/>
            <person name="Qi Y."/>
            <person name="Xu X."/>
            <person name="Gao Z."/>
            <person name="Pan H."/>
            <person name="Jian J."/>
            <person name="Tian Y."/>
            <person name="Yue Z."/>
            <person name="Xu Y."/>
        </authorList>
    </citation>
    <scope>NUCLEOTIDE SEQUENCE [LARGE SCALE GENOMIC DNA]</scope>
    <source>
        <strain evidence="4">cv. Dabenzi</strain>
    </source>
</reference>